<organism evidence="2">
    <name type="scientific">Arundo donax</name>
    <name type="common">Giant reed</name>
    <name type="synonym">Donax arundinaceus</name>
    <dbReference type="NCBI Taxonomy" id="35708"/>
    <lineage>
        <taxon>Eukaryota</taxon>
        <taxon>Viridiplantae</taxon>
        <taxon>Streptophyta</taxon>
        <taxon>Embryophyta</taxon>
        <taxon>Tracheophyta</taxon>
        <taxon>Spermatophyta</taxon>
        <taxon>Magnoliopsida</taxon>
        <taxon>Liliopsida</taxon>
        <taxon>Poales</taxon>
        <taxon>Poaceae</taxon>
        <taxon>PACMAD clade</taxon>
        <taxon>Arundinoideae</taxon>
        <taxon>Arundineae</taxon>
        <taxon>Arundo</taxon>
    </lineage>
</organism>
<sequence length="31" mass="3741">MKPIRTNTKREIRKRNNNNKKAFQSQKVRVG</sequence>
<proteinExistence type="predicted"/>
<dbReference type="AlphaFoldDB" id="A0A0A9EJ85"/>
<reference evidence="2" key="1">
    <citation type="submission" date="2014-09" db="EMBL/GenBank/DDBJ databases">
        <authorList>
            <person name="Magalhaes I.L.F."/>
            <person name="Oliveira U."/>
            <person name="Santos F.R."/>
            <person name="Vidigal T.H.D.A."/>
            <person name="Brescovit A.D."/>
            <person name="Santos A.J."/>
        </authorList>
    </citation>
    <scope>NUCLEOTIDE SEQUENCE</scope>
    <source>
        <tissue evidence="2">Shoot tissue taken approximately 20 cm above the soil surface</tissue>
    </source>
</reference>
<name>A0A0A9EJ85_ARUDO</name>
<evidence type="ECO:0000313" key="2">
    <source>
        <dbReference type="EMBL" id="JAD99068.1"/>
    </source>
</evidence>
<feature type="region of interest" description="Disordered" evidence="1">
    <location>
        <begin position="1"/>
        <end position="31"/>
    </location>
</feature>
<accession>A0A0A9EJ85</accession>
<protein>
    <submittedName>
        <fullName evidence="2">Uncharacterized protein</fullName>
    </submittedName>
</protein>
<dbReference type="EMBL" id="GBRH01198827">
    <property type="protein sequence ID" value="JAD99068.1"/>
    <property type="molecule type" value="Transcribed_RNA"/>
</dbReference>
<evidence type="ECO:0000256" key="1">
    <source>
        <dbReference type="SAM" id="MobiDB-lite"/>
    </source>
</evidence>
<reference evidence="2" key="2">
    <citation type="journal article" date="2015" name="Data Brief">
        <title>Shoot transcriptome of the giant reed, Arundo donax.</title>
        <authorList>
            <person name="Barrero R.A."/>
            <person name="Guerrero F.D."/>
            <person name="Moolhuijzen P."/>
            <person name="Goolsby J.A."/>
            <person name="Tidwell J."/>
            <person name="Bellgard S.E."/>
            <person name="Bellgard M.I."/>
        </authorList>
    </citation>
    <scope>NUCLEOTIDE SEQUENCE</scope>
    <source>
        <tissue evidence="2">Shoot tissue taken approximately 20 cm above the soil surface</tissue>
    </source>
</reference>
<feature type="compositionally biased region" description="Polar residues" evidence="1">
    <location>
        <begin position="22"/>
        <end position="31"/>
    </location>
</feature>